<dbReference type="Proteomes" id="UP000009309">
    <property type="component" value="Unassembled WGS sequence"/>
</dbReference>
<protein>
    <submittedName>
        <fullName evidence="1">Uncharacterized protein</fullName>
    </submittedName>
</protein>
<comment type="caution">
    <text evidence="1">The sequence shown here is derived from an EMBL/GenBank/DDBJ whole genome shotgun (WGS) entry which is preliminary data.</text>
</comment>
<evidence type="ECO:0000313" key="2">
    <source>
        <dbReference type="Proteomes" id="UP000009309"/>
    </source>
</evidence>
<proteinExistence type="predicted"/>
<name>I2GFQ4_9BACT</name>
<accession>I2GFQ4</accession>
<sequence>MSKRLVSFESFEDDRRAAPFGFEVGIVDASEGIGHY</sequence>
<dbReference type="AlphaFoldDB" id="I2GFQ4"/>
<dbReference type="STRING" id="1185876.BN8_01750"/>
<dbReference type="EMBL" id="CAIT01000006">
    <property type="protein sequence ID" value="CCH52729.1"/>
    <property type="molecule type" value="Genomic_DNA"/>
</dbReference>
<keyword evidence="2" id="KW-1185">Reference proteome</keyword>
<evidence type="ECO:0000313" key="1">
    <source>
        <dbReference type="EMBL" id="CCH52729.1"/>
    </source>
</evidence>
<gene>
    <name evidence="1" type="ORF">BN8_01750</name>
</gene>
<organism evidence="1 2">
    <name type="scientific">Fibrisoma limi BUZ 3</name>
    <dbReference type="NCBI Taxonomy" id="1185876"/>
    <lineage>
        <taxon>Bacteria</taxon>
        <taxon>Pseudomonadati</taxon>
        <taxon>Bacteroidota</taxon>
        <taxon>Cytophagia</taxon>
        <taxon>Cytophagales</taxon>
        <taxon>Spirosomataceae</taxon>
        <taxon>Fibrisoma</taxon>
    </lineage>
</organism>
<reference evidence="1 2" key="1">
    <citation type="journal article" date="2012" name="J. Bacteriol.">
        <title>Genome Sequence of the Filamentous Bacterium Fibrisoma limi BUZ 3T.</title>
        <authorList>
            <person name="Filippini M."/>
            <person name="Qi W."/>
            <person name="Jaenicke S."/>
            <person name="Goesmann A."/>
            <person name="Smits T.H."/>
            <person name="Bagheri H.C."/>
        </authorList>
    </citation>
    <scope>NUCLEOTIDE SEQUENCE [LARGE SCALE GENOMIC DNA]</scope>
    <source>
        <strain evidence="2">BUZ 3T</strain>
    </source>
</reference>